<dbReference type="STRING" id="573370.DMR_38620"/>
<evidence type="ECO:0000313" key="2">
    <source>
        <dbReference type="EMBL" id="BAH77353.1"/>
    </source>
</evidence>
<dbReference type="OrthoDB" id="9787143at2"/>
<dbReference type="EMBL" id="AP010904">
    <property type="protein sequence ID" value="BAH77353.1"/>
    <property type="molecule type" value="Genomic_DNA"/>
</dbReference>
<reference evidence="2 3" key="1">
    <citation type="journal article" date="2009" name="Genome Res.">
        <title>Whole genome sequence of Desulfovibrio magneticus strain RS-1 revealed common gene clusters in magnetotactic bacteria.</title>
        <authorList>
            <person name="Nakazawa H."/>
            <person name="Arakaki A."/>
            <person name="Narita-Yamada S."/>
            <person name="Yashiro I."/>
            <person name="Jinno K."/>
            <person name="Aoki N."/>
            <person name="Tsuruyama A."/>
            <person name="Okamura Y."/>
            <person name="Tanikawa S."/>
            <person name="Fujita N."/>
            <person name="Takeyama H."/>
            <person name="Matsunaga T."/>
        </authorList>
    </citation>
    <scope>NUCLEOTIDE SEQUENCE [LARGE SCALE GENOMIC DNA]</scope>
    <source>
        <strain evidence="3">ATCC 700980 / DSM 13731 / RS-1</strain>
    </source>
</reference>
<dbReference type="RefSeq" id="WP_015862493.1">
    <property type="nucleotide sequence ID" value="NC_012796.1"/>
</dbReference>
<dbReference type="AlphaFoldDB" id="C4XN50"/>
<dbReference type="KEGG" id="dma:DMR_38620"/>
<dbReference type="eggNOG" id="COG0437">
    <property type="taxonomic scope" value="Bacteria"/>
</dbReference>
<evidence type="ECO:0000313" key="3">
    <source>
        <dbReference type="Proteomes" id="UP000009071"/>
    </source>
</evidence>
<name>C4XN50_SOLM1</name>
<proteinExistence type="predicted"/>
<feature type="transmembrane region" description="Helical" evidence="1">
    <location>
        <begin position="125"/>
        <end position="143"/>
    </location>
</feature>
<feature type="transmembrane region" description="Helical" evidence="1">
    <location>
        <begin position="92"/>
        <end position="113"/>
    </location>
</feature>
<evidence type="ECO:0000256" key="1">
    <source>
        <dbReference type="SAM" id="Phobius"/>
    </source>
</evidence>
<keyword evidence="3" id="KW-1185">Reference proteome</keyword>
<accession>C4XN50</accession>
<dbReference type="HOGENOM" id="CLU_141515_0_0_7"/>
<dbReference type="Proteomes" id="UP000009071">
    <property type="component" value="Chromosome"/>
</dbReference>
<evidence type="ECO:0008006" key="4">
    <source>
        <dbReference type="Google" id="ProtNLM"/>
    </source>
</evidence>
<organism evidence="2 3">
    <name type="scientific">Solidesulfovibrio magneticus (strain ATCC 700980 / DSM 13731 / RS-1)</name>
    <name type="common">Desulfovibrio magneticus</name>
    <dbReference type="NCBI Taxonomy" id="573370"/>
    <lineage>
        <taxon>Bacteria</taxon>
        <taxon>Pseudomonadati</taxon>
        <taxon>Thermodesulfobacteriota</taxon>
        <taxon>Desulfovibrionia</taxon>
        <taxon>Desulfovibrionales</taxon>
        <taxon>Desulfovibrionaceae</taxon>
        <taxon>Solidesulfovibrio</taxon>
    </lineage>
</organism>
<feature type="transmembrane region" description="Helical" evidence="1">
    <location>
        <begin position="51"/>
        <end position="71"/>
    </location>
</feature>
<protein>
    <recommendedName>
        <fullName evidence="4">Iron-sulfur cluster-binding protein</fullName>
    </recommendedName>
</protein>
<sequence length="153" mass="16442">MSKPLFPVWQKRLTLMAALGLALTGMGQMPIFSRYYIADLPGLGWLGNYQITAALHLTLGAALVFLLASYATSWLAAGRLRPMLTAAGKWRVALYGAVALTGIVRVIQNGSWAMVGPMHVRYLDWLHLGLAMGLLAFAMAAGRKAAVVVGGER</sequence>
<keyword evidence="1" id="KW-0472">Membrane</keyword>
<keyword evidence="1" id="KW-0812">Transmembrane</keyword>
<gene>
    <name evidence="2" type="ordered locus">DMR_38620</name>
</gene>
<keyword evidence="1" id="KW-1133">Transmembrane helix</keyword>